<proteinExistence type="inferred from homology"/>
<dbReference type="AlphaFoldDB" id="J9DHK7"/>
<keyword evidence="12" id="KW-1185">Reference proteome</keyword>
<dbReference type="GO" id="GO:0004357">
    <property type="term" value="F:glutamate-cysteine ligase activity"/>
    <property type="evidence" value="ECO:0007669"/>
    <property type="project" value="UniProtKB-UniRule"/>
</dbReference>
<evidence type="ECO:0000256" key="6">
    <source>
        <dbReference type="ARBA" id="ARBA00022741"/>
    </source>
</evidence>
<evidence type="ECO:0000256" key="1">
    <source>
        <dbReference type="ARBA" id="ARBA00005006"/>
    </source>
</evidence>
<dbReference type="HOGENOM" id="CLU_455623_0_0_1"/>
<dbReference type="VEuPathDB" id="MicrosporidiaDB:EDEG_03465"/>
<keyword evidence="7 10" id="KW-0067">ATP-binding</keyword>
<dbReference type="OrthoDB" id="7939818at2759"/>
<comment type="caution">
    <text evidence="11">The sequence shown here is derived from an EMBL/GenBank/DDBJ whole genome shotgun (WGS) entry which is preliminary data.</text>
</comment>
<dbReference type="STRING" id="1003232.J9DHK7"/>
<comment type="pathway">
    <text evidence="1 10">Sulfur metabolism; glutathione biosynthesis; glutathione from L-cysteine and L-glutamate: step 1/2.</text>
</comment>
<reference evidence="11 12" key="1">
    <citation type="submission" date="2011-08" db="EMBL/GenBank/DDBJ databases">
        <authorList>
            <person name="Liu Z.J."/>
            <person name="Shi F.L."/>
            <person name="Lu J.Q."/>
            <person name="Li M."/>
            <person name="Wang Z.L."/>
        </authorList>
    </citation>
    <scope>NUCLEOTIDE SEQUENCE [LARGE SCALE GENOMIC DNA]</scope>
    <source>
        <strain evidence="11 12">USNM 41457</strain>
    </source>
</reference>
<accession>J9DHK7</accession>
<evidence type="ECO:0000256" key="3">
    <source>
        <dbReference type="ARBA" id="ARBA00012220"/>
    </source>
</evidence>
<dbReference type="GO" id="GO:0006750">
    <property type="term" value="P:glutathione biosynthetic process"/>
    <property type="evidence" value="ECO:0007669"/>
    <property type="project" value="UniProtKB-UniRule"/>
</dbReference>
<keyword evidence="4 10" id="KW-0436">Ligase</keyword>
<reference evidence="12" key="2">
    <citation type="submission" date="2015-07" db="EMBL/GenBank/DDBJ databases">
        <title>Contrasting host-pathogen interactions and genome evolution in two generalist and specialist microsporidian pathogens of mosquitoes.</title>
        <authorList>
            <consortium name="The Broad Institute Genomics Platform"/>
            <consortium name="The Broad Institute Genome Sequencing Center for Infectious Disease"/>
            <person name="Cuomo C.A."/>
            <person name="Sanscrainte N.D."/>
            <person name="Goldberg J.M."/>
            <person name="Heiman D."/>
            <person name="Young S."/>
            <person name="Zeng Q."/>
            <person name="Becnel J.J."/>
            <person name="Birren B.W."/>
        </authorList>
    </citation>
    <scope>NUCLEOTIDE SEQUENCE [LARGE SCALE GENOMIC DNA]</scope>
    <source>
        <strain evidence="12">USNM 41457</strain>
    </source>
</reference>
<dbReference type="SUPFAM" id="SSF55931">
    <property type="entry name" value="Glutamine synthetase/guanido kinase"/>
    <property type="match status" value="1"/>
</dbReference>
<dbReference type="Proteomes" id="UP000003163">
    <property type="component" value="Unassembled WGS sequence"/>
</dbReference>
<keyword evidence="5 10" id="KW-0317">Glutathione biosynthesis</keyword>
<gene>
    <name evidence="11" type="ORF">EDEG_03465</name>
</gene>
<evidence type="ECO:0000256" key="7">
    <source>
        <dbReference type="ARBA" id="ARBA00022840"/>
    </source>
</evidence>
<dbReference type="PANTHER" id="PTHR11164:SF0">
    <property type="entry name" value="GLUTAMATE--CYSTEINE LIGASE CATALYTIC SUBUNIT"/>
    <property type="match status" value="1"/>
</dbReference>
<dbReference type="Pfam" id="PF03074">
    <property type="entry name" value="GCS"/>
    <property type="match status" value="3"/>
</dbReference>
<dbReference type="FunCoup" id="J9DHK7">
    <property type="interactions" value="49"/>
</dbReference>
<evidence type="ECO:0000256" key="2">
    <source>
        <dbReference type="ARBA" id="ARBA00008100"/>
    </source>
</evidence>
<dbReference type="InterPro" id="IPR014746">
    <property type="entry name" value="Gln_synth/guanido_kin_cat_dom"/>
</dbReference>
<protein>
    <recommendedName>
        <fullName evidence="3 10">Glutamate--cysteine ligase</fullName>
        <ecNumber evidence="3 10">6.3.2.2</ecNumber>
    </recommendedName>
    <alternativeName>
        <fullName evidence="9 10">Gamma-ECS</fullName>
    </alternativeName>
    <alternativeName>
        <fullName evidence="8 10">Gamma-glutamylcysteine synthetase</fullName>
    </alternativeName>
</protein>
<dbReference type="InParanoid" id="J9DHK7"/>
<comment type="catalytic activity">
    <reaction evidence="10">
        <text>L-cysteine + L-glutamate + ATP = gamma-L-glutamyl-L-cysteine + ADP + phosphate + H(+)</text>
        <dbReference type="Rhea" id="RHEA:13285"/>
        <dbReference type="ChEBI" id="CHEBI:15378"/>
        <dbReference type="ChEBI" id="CHEBI:29985"/>
        <dbReference type="ChEBI" id="CHEBI:30616"/>
        <dbReference type="ChEBI" id="CHEBI:35235"/>
        <dbReference type="ChEBI" id="CHEBI:43474"/>
        <dbReference type="ChEBI" id="CHEBI:58173"/>
        <dbReference type="ChEBI" id="CHEBI:456216"/>
        <dbReference type="EC" id="6.3.2.2"/>
    </reaction>
</comment>
<comment type="similarity">
    <text evidence="2 10">Belongs to the glutamate--cysteine ligase type 3 family.</text>
</comment>
<evidence type="ECO:0000313" key="12">
    <source>
        <dbReference type="Proteomes" id="UP000003163"/>
    </source>
</evidence>
<keyword evidence="6 10" id="KW-0547">Nucleotide-binding</keyword>
<evidence type="ECO:0000256" key="8">
    <source>
        <dbReference type="ARBA" id="ARBA00030585"/>
    </source>
</evidence>
<name>J9DHK7_EDHAE</name>
<dbReference type="EC" id="6.3.2.2" evidence="3 10"/>
<evidence type="ECO:0000256" key="9">
    <source>
        <dbReference type="ARBA" id="ARBA00032122"/>
    </source>
</evidence>
<dbReference type="GO" id="GO:0005524">
    <property type="term" value="F:ATP binding"/>
    <property type="evidence" value="ECO:0007669"/>
    <property type="project" value="UniProtKB-UniRule"/>
</dbReference>
<evidence type="ECO:0000256" key="5">
    <source>
        <dbReference type="ARBA" id="ARBA00022684"/>
    </source>
</evidence>
<dbReference type="PANTHER" id="PTHR11164">
    <property type="entry name" value="GLUTAMATE CYSTEINE LIGASE"/>
    <property type="match status" value="1"/>
</dbReference>
<evidence type="ECO:0000313" key="11">
    <source>
        <dbReference type="EMBL" id="EJW02080.1"/>
    </source>
</evidence>
<dbReference type="EMBL" id="AFBI03000091">
    <property type="protein sequence ID" value="EJW02080.1"/>
    <property type="molecule type" value="Genomic_DNA"/>
</dbReference>
<organism evidence="11 12">
    <name type="scientific">Edhazardia aedis (strain USNM 41457)</name>
    <name type="common">Microsporidian parasite</name>
    <dbReference type="NCBI Taxonomy" id="1003232"/>
    <lineage>
        <taxon>Eukaryota</taxon>
        <taxon>Fungi</taxon>
        <taxon>Fungi incertae sedis</taxon>
        <taxon>Microsporidia</taxon>
        <taxon>Edhazardia</taxon>
    </lineage>
</organism>
<dbReference type="Gene3D" id="3.30.590.50">
    <property type="match status" value="2"/>
</dbReference>
<evidence type="ECO:0000256" key="10">
    <source>
        <dbReference type="RuleBase" id="RU367135"/>
    </source>
</evidence>
<dbReference type="UniPathway" id="UPA00142">
    <property type="reaction ID" value="UER00209"/>
</dbReference>
<dbReference type="InterPro" id="IPR004308">
    <property type="entry name" value="GCS"/>
</dbReference>
<dbReference type="Gene3D" id="1.10.8.960">
    <property type="match status" value="1"/>
</dbReference>
<evidence type="ECO:0000256" key="4">
    <source>
        <dbReference type="ARBA" id="ARBA00022598"/>
    </source>
</evidence>
<sequence>MGQGMGCCCLQVTLQAKNIDQGRKIYDMLGSICPLFLRLTRATPIAQGKLLQSETRWDMLSFSVDCRTNSERGTEFNISGESLNHVLTPEEAIFASNINLSDDLQAISEKNQNNFSKSNRKKTQTLHSKYIIDENASKIPKSRYGSIDLYISNDDTCLDEYNDINVPMNMKSYKQLIDANIDKKMARHVASLFIRDPILVYDDSSAKEKILMAENSIKKPREIRKFSNVENLDVNITKNMEKIDNTEIENISSKKNTVISDNNNSRINAHKFNTDDFENIQSSNWRSMRFKLPSQEGLNDEKGWKVEFRPMEIQPTAFENAAWSIFIIILSRALIEYKINLYIPISCVDENFRRANICYNSISDYSKQILQVTDQSRTAKKPSKSVNSKLNSTVFENSHNSSFYKNINIMNISDEPNTDSNSSLKTGIVAIIEKESNETTSNLTKIKDLNGNLITDTNVADKIIDAVKDYPLKDKATFFYRSNINENSKAIVKEGSLEEIFLGNNDYEGLLNIVKRYIKEKETDVNILKQLDKYINFIQGRIEGKYMSVSDYIRKFIINHKDFKVNDDSLVDVNIIDDLLTTISNITDQNSPDYLHSLK</sequence>